<dbReference type="InterPro" id="IPR051398">
    <property type="entry name" value="Polysacch_Deacetylase"/>
</dbReference>
<dbReference type="Gene3D" id="3.20.20.370">
    <property type="entry name" value="Glycoside hydrolase/deacetylase"/>
    <property type="match status" value="1"/>
</dbReference>
<organism evidence="4 5">
    <name type="scientific">Candidatus Sungbacteria bacterium RIFCSPHIGHO2_02_FULL_51_29</name>
    <dbReference type="NCBI Taxonomy" id="1802273"/>
    <lineage>
        <taxon>Bacteria</taxon>
        <taxon>Candidatus Sungiibacteriota</taxon>
    </lineage>
</organism>
<dbReference type="PROSITE" id="PS51677">
    <property type="entry name" value="NODB"/>
    <property type="match status" value="1"/>
</dbReference>
<evidence type="ECO:0000313" key="4">
    <source>
        <dbReference type="EMBL" id="OHA02117.1"/>
    </source>
</evidence>
<name>A0A1G2KRP6_9BACT</name>
<dbReference type="CDD" id="cd10918">
    <property type="entry name" value="CE4_NodB_like_5s_6s"/>
    <property type="match status" value="1"/>
</dbReference>
<evidence type="ECO:0000259" key="3">
    <source>
        <dbReference type="PROSITE" id="PS51677"/>
    </source>
</evidence>
<dbReference type="SUPFAM" id="SSF88713">
    <property type="entry name" value="Glycoside hydrolase/deacetylase"/>
    <property type="match status" value="1"/>
</dbReference>
<evidence type="ECO:0000256" key="1">
    <source>
        <dbReference type="ARBA" id="ARBA00004613"/>
    </source>
</evidence>
<evidence type="ECO:0000313" key="5">
    <source>
        <dbReference type="Proteomes" id="UP000177811"/>
    </source>
</evidence>
<keyword evidence="2" id="KW-0732">Signal</keyword>
<dbReference type="Proteomes" id="UP000177811">
    <property type="component" value="Unassembled WGS sequence"/>
</dbReference>
<protein>
    <recommendedName>
        <fullName evidence="3">NodB homology domain-containing protein</fullName>
    </recommendedName>
</protein>
<feature type="domain" description="NodB homology" evidence="3">
    <location>
        <begin position="56"/>
        <end position="306"/>
    </location>
</feature>
<gene>
    <name evidence="4" type="ORF">A3C16_04880</name>
</gene>
<sequence>MHLGYHYVRTGIAPGPACSPSRLRAHIVALKADGYEFLACREVSRRLRLGLPLPDKHATLSFDDGFADQYYTAFPILKEYGVPATFFYISCVLDGRTPPVIGLQILIDALGIVRLEKEIFPKVLVGTPYLDLLDERRYDASGRKMGDPQELRRVKWMFNHWPSQSFKRDILDEIFTTYIGEGSEERLCRERFMSEAHLREMHASGMEIGSHTVTHPAMNILGRAEIESELKDSRRRIERELGGTGIVSFAWPFGGRFRDVTRRLVGTYYETGWNYDSTLSHMPEAPYADLTDIPRMNENMFMRDAS</sequence>
<reference evidence="4 5" key="1">
    <citation type="journal article" date="2016" name="Nat. Commun.">
        <title>Thousands of microbial genomes shed light on interconnected biogeochemical processes in an aquifer system.</title>
        <authorList>
            <person name="Anantharaman K."/>
            <person name="Brown C.T."/>
            <person name="Hug L.A."/>
            <person name="Sharon I."/>
            <person name="Castelle C.J."/>
            <person name="Probst A.J."/>
            <person name="Thomas B.C."/>
            <person name="Singh A."/>
            <person name="Wilkins M.J."/>
            <person name="Karaoz U."/>
            <person name="Brodie E.L."/>
            <person name="Williams K.H."/>
            <person name="Hubbard S.S."/>
            <person name="Banfield J.F."/>
        </authorList>
    </citation>
    <scope>NUCLEOTIDE SEQUENCE [LARGE SCALE GENOMIC DNA]</scope>
</reference>
<dbReference type="Pfam" id="PF01522">
    <property type="entry name" value="Polysacc_deac_1"/>
    <property type="match status" value="2"/>
</dbReference>
<dbReference type="GO" id="GO:0005576">
    <property type="term" value="C:extracellular region"/>
    <property type="evidence" value="ECO:0007669"/>
    <property type="project" value="UniProtKB-SubCell"/>
</dbReference>
<evidence type="ECO:0000256" key="2">
    <source>
        <dbReference type="ARBA" id="ARBA00022729"/>
    </source>
</evidence>
<dbReference type="GO" id="GO:0005975">
    <property type="term" value="P:carbohydrate metabolic process"/>
    <property type="evidence" value="ECO:0007669"/>
    <property type="project" value="InterPro"/>
</dbReference>
<accession>A0A1G2KRP6</accession>
<dbReference type="EMBL" id="MHQL01000045">
    <property type="protein sequence ID" value="OHA02117.1"/>
    <property type="molecule type" value="Genomic_DNA"/>
</dbReference>
<dbReference type="InterPro" id="IPR002509">
    <property type="entry name" value="NODB_dom"/>
</dbReference>
<proteinExistence type="predicted"/>
<dbReference type="InterPro" id="IPR011330">
    <property type="entry name" value="Glyco_hydro/deAcase_b/a-brl"/>
</dbReference>
<dbReference type="GO" id="GO:0016810">
    <property type="term" value="F:hydrolase activity, acting on carbon-nitrogen (but not peptide) bonds"/>
    <property type="evidence" value="ECO:0007669"/>
    <property type="project" value="InterPro"/>
</dbReference>
<dbReference type="AlphaFoldDB" id="A0A1G2KRP6"/>
<comment type="subcellular location">
    <subcellularLocation>
        <location evidence="1">Secreted</location>
    </subcellularLocation>
</comment>
<dbReference type="PANTHER" id="PTHR34216">
    <property type="match status" value="1"/>
</dbReference>
<dbReference type="PANTHER" id="PTHR34216:SF3">
    <property type="entry name" value="POLY-BETA-1,6-N-ACETYL-D-GLUCOSAMINE N-DEACETYLASE"/>
    <property type="match status" value="1"/>
</dbReference>
<comment type="caution">
    <text evidence="4">The sequence shown here is derived from an EMBL/GenBank/DDBJ whole genome shotgun (WGS) entry which is preliminary data.</text>
</comment>